<feature type="compositionally biased region" description="Gly residues" evidence="1">
    <location>
        <begin position="1"/>
        <end position="24"/>
    </location>
</feature>
<evidence type="ECO:0000256" key="1">
    <source>
        <dbReference type="SAM" id="MobiDB-lite"/>
    </source>
</evidence>
<feature type="region of interest" description="Disordered" evidence="1">
    <location>
        <begin position="1"/>
        <end position="84"/>
    </location>
</feature>
<protein>
    <submittedName>
        <fullName evidence="2">Uncharacterized protein</fullName>
    </submittedName>
</protein>
<proteinExistence type="predicted"/>
<feature type="compositionally biased region" description="Basic and acidic residues" evidence="1">
    <location>
        <begin position="29"/>
        <end position="41"/>
    </location>
</feature>
<dbReference type="EMBL" id="QKNV01000458">
    <property type="protein sequence ID" value="PZA19047.1"/>
    <property type="molecule type" value="Genomic_DNA"/>
</dbReference>
<evidence type="ECO:0000313" key="2">
    <source>
        <dbReference type="EMBL" id="PZA19047.1"/>
    </source>
</evidence>
<organism evidence="2 3">
    <name type="scientific">Modestobacter versicolor</name>
    <dbReference type="NCBI Taxonomy" id="429133"/>
    <lineage>
        <taxon>Bacteria</taxon>
        <taxon>Bacillati</taxon>
        <taxon>Actinomycetota</taxon>
        <taxon>Actinomycetes</taxon>
        <taxon>Geodermatophilales</taxon>
        <taxon>Geodermatophilaceae</taxon>
        <taxon>Modestobacter</taxon>
    </lineage>
</organism>
<keyword evidence="3" id="KW-1185">Reference proteome</keyword>
<name>A0A323V2Q6_9ACTN</name>
<comment type="caution">
    <text evidence="2">The sequence shown here is derived from an EMBL/GenBank/DDBJ whole genome shotgun (WGS) entry which is preliminary data.</text>
</comment>
<evidence type="ECO:0000313" key="3">
    <source>
        <dbReference type="Proteomes" id="UP000247602"/>
    </source>
</evidence>
<accession>A0A323V2Q6</accession>
<gene>
    <name evidence="2" type="ORF">DMO24_22825</name>
</gene>
<dbReference type="OrthoDB" id="5197752at2"/>
<dbReference type="Proteomes" id="UP000247602">
    <property type="component" value="Unassembled WGS sequence"/>
</dbReference>
<reference evidence="2 3" key="1">
    <citation type="submission" date="2018-06" db="EMBL/GenBank/DDBJ databases">
        <title>Draft genome sequence of Modestobacter versicolor CP153-2.</title>
        <authorList>
            <person name="Gundlapally S.R."/>
        </authorList>
    </citation>
    <scope>NUCLEOTIDE SEQUENCE [LARGE SCALE GENOMIC DNA]</scope>
    <source>
        <strain evidence="2 3">CP153-2</strain>
    </source>
</reference>
<sequence length="84" mass="8365">MGGTRGVAGTRGGAGRPQGAGAAGPAGQRAREESTTRRVEEAPVEMVGDAELFDVTTGNAPVLDRPAERTPAARPGPALGRDGA</sequence>
<dbReference type="AlphaFoldDB" id="A0A323V2Q6"/>